<dbReference type="AlphaFoldDB" id="A0A4V6J286"/>
<feature type="transmembrane region" description="Helical" evidence="1">
    <location>
        <begin position="7"/>
        <end position="27"/>
    </location>
</feature>
<dbReference type="Proteomes" id="UP000339249">
    <property type="component" value="Unassembled WGS sequence"/>
</dbReference>
<keyword evidence="1" id="KW-1133">Transmembrane helix</keyword>
<dbReference type="EMBL" id="CABDVU010000001">
    <property type="protein sequence ID" value="VTN13054.1"/>
    <property type="molecule type" value="Genomic_DNA"/>
</dbReference>
<name>A0A4V6J286_RAOTE</name>
<keyword evidence="1" id="KW-0472">Membrane</keyword>
<protein>
    <submittedName>
        <fullName evidence="2">Putative chloramphenical resistance permease RarD</fullName>
    </submittedName>
</protein>
<sequence length="56" mass="6330">MDAKQTRLGVILALAAYFIWGIAPAYFKLIYYVPADEILTHRVNLVLLLYAGAYQP</sequence>
<evidence type="ECO:0000256" key="1">
    <source>
        <dbReference type="SAM" id="Phobius"/>
    </source>
</evidence>
<evidence type="ECO:0000313" key="2">
    <source>
        <dbReference type="EMBL" id="VTN13054.1"/>
    </source>
</evidence>
<keyword evidence="1" id="KW-0812">Transmembrane</keyword>
<proteinExistence type="predicted"/>
<gene>
    <name evidence="2" type="primary">rarD_2</name>
    <name evidence="2" type="ORF">NCTC9185_05065</name>
</gene>
<accession>A0A4V6J286</accession>
<reference evidence="2 3" key="1">
    <citation type="submission" date="2019-04" db="EMBL/GenBank/DDBJ databases">
        <authorList>
            <consortium name="Pathogen Informatics"/>
        </authorList>
    </citation>
    <scope>NUCLEOTIDE SEQUENCE [LARGE SCALE GENOMIC DNA]</scope>
    <source>
        <strain evidence="2 3">NCTC9185</strain>
    </source>
</reference>
<evidence type="ECO:0000313" key="3">
    <source>
        <dbReference type="Proteomes" id="UP000339249"/>
    </source>
</evidence>
<organism evidence="2 3">
    <name type="scientific">Raoultella terrigena</name>
    <name type="common">Klebsiella terrigena</name>
    <dbReference type="NCBI Taxonomy" id="577"/>
    <lineage>
        <taxon>Bacteria</taxon>
        <taxon>Pseudomonadati</taxon>
        <taxon>Pseudomonadota</taxon>
        <taxon>Gammaproteobacteria</taxon>
        <taxon>Enterobacterales</taxon>
        <taxon>Enterobacteriaceae</taxon>
        <taxon>Klebsiella/Raoultella group</taxon>
        <taxon>Raoultella</taxon>
    </lineage>
</organism>